<proteinExistence type="predicted"/>
<dbReference type="InterPro" id="IPR001789">
    <property type="entry name" value="Sig_transdc_resp-reg_receiver"/>
</dbReference>
<sequence length="118" mass="13533">MMKTILLVEDEKVIRTVLKILLEEKGHEVYEVDNGKKALSILEDKDFDLILMDLHMPVMSGFKAIRKLRENNCHTQAIAITASMTEEDKNKAVEAGFNDCIVKDFNATFNESIERFLQ</sequence>
<dbReference type="GO" id="GO:0016301">
    <property type="term" value="F:kinase activity"/>
    <property type="evidence" value="ECO:0007669"/>
    <property type="project" value="UniProtKB-KW"/>
</dbReference>
<evidence type="ECO:0000256" key="2">
    <source>
        <dbReference type="ARBA" id="ARBA00023012"/>
    </source>
</evidence>
<dbReference type="AlphaFoldDB" id="A0A5S9IUZ5"/>
<dbReference type="OrthoDB" id="9813953at2"/>
<dbReference type="Pfam" id="PF00072">
    <property type="entry name" value="Response_reg"/>
    <property type="match status" value="1"/>
</dbReference>
<keyword evidence="5" id="KW-0808">Transferase</keyword>
<dbReference type="InterPro" id="IPR011006">
    <property type="entry name" value="CheY-like_superfamily"/>
</dbReference>
<evidence type="ECO:0000259" key="4">
    <source>
        <dbReference type="PROSITE" id="PS50110"/>
    </source>
</evidence>
<name>A0A5S9IUZ5_UABAM</name>
<accession>A0A5S9IUZ5</accession>
<dbReference type="Gene3D" id="3.40.50.2300">
    <property type="match status" value="1"/>
</dbReference>
<dbReference type="SMART" id="SM00448">
    <property type="entry name" value="REC"/>
    <property type="match status" value="1"/>
</dbReference>
<dbReference type="PANTHER" id="PTHR45339">
    <property type="entry name" value="HYBRID SIGNAL TRANSDUCTION HISTIDINE KINASE J"/>
    <property type="match status" value="1"/>
</dbReference>
<dbReference type="GO" id="GO:0000160">
    <property type="term" value="P:phosphorelay signal transduction system"/>
    <property type="evidence" value="ECO:0007669"/>
    <property type="project" value="UniProtKB-KW"/>
</dbReference>
<keyword evidence="5" id="KW-0418">Kinase</keyword>
<evidence type="ECO:0000256" key="3">
    <source>
        <dbReference type="PROSITE-ProRule" id="PRU00169"/>
    </source>
</evidence>
<keyword evidence="6" id="KW-1185">Reference proteome</keyword>
<keyword evidence="2" id="KW-0902">Two-component regulatory system</keyword>
<feature type="modified residue" description="4-aspartylphosphate" evidence="3">
    <location>
        <position position="53"/>
    </location>
</feature>
<dbReference type="EMBL" id="AP019860">
    <property type="protein sequence ID" value="BBM87802.1"/>
    <property type="molecule type" value="Genomic_DNA"/>
</dbReference>
<dbReference type="Proteomes" id="UP000326354">
    <property type="component" value="Chromosome"/>
</dbReference>
<dbReference type="RefSeq" id="WP_151971798.1">
    <property type="nucleotide sequence ID" value="NZ_AP019860.1"/>
</dbReference>
<protein>
    <submittedName>
        <fullName evidence="5">Histidine kinase</fullName>
    </submittedName>
</protein>
<gene>
    <name evidence="5" type="ORF">UABAM_06217</name>
</gene>
<keyword evidence="1 3" id="KW-0597">Phosphoprotein</keyword>
<dbReference type="SUPFAM" id="SSF52172">
    <property type="entry name" value="CheY-like"/>
    <property type="match status" value="1"/>
</dbReference>
<organism evidence="5 6">
    <name type="scientific">Uabimicrobium amorphum</name>
    <dbReference type="NCBI Taxonomy" id="2596890"/>
    <lineage>
        <taxon>Bacteria</taxon>
        <taxon>Pseudomonadati</taxon>
        <taxon>Planctomycetota</taxon>
        <taxon>Candidatus Uabimicrobiia</taxon>
        <taxon>Candidatus Uabimicrobiales</taxon>
        <taxon>Candidatus Uabimicrobiaceae</taxon>
        <taxon>Candidatus Uabimicrobium</taxon>
    </lineage>
</organism>
<dbReference type="PANTHER" id="PTHR45339:SF1">
    <property type="entry name" value="HYBRID SIGNAL TRANSDUCTION HISTIDINE KINASE J"/>
    <property type="match status" value="1"/>
</dbReference>
<dbReference type="KEGG" id="uam:UABAM_06217"/>
<reference evidence="5 6" key="1">
    <citation type="submission" date="2019-08" db="EMBL/GenBank/DDBJ databases">
        <title>Complete genome sequence of Candidatus Uab amorphum.</title>
        <authorList>
            <person name="Shiratori T."/>
            <person name="Suzuki S."/>
            <person name="Kakizawa Y."/>
            <person name="Ishida K."/>
        </authorList>
    </citation>
    <scope>NUCLEOTIDE SEQUENCE [LARGE SCALE GENOMIC DNA]</scope>
    <source>
        <strain evidence="5 6">SRT547</strain>
    </source>
</reference>
<evidence type="ECO:0000313" key="6">
    <source>
        <dbReference type="Proteomes" id="UP000326354"/>
    </source>
</evidence>
<feature type="domain" description="Response regulatory" evidence="4">
    <location>
        <begin position="4"/>
        <end position="118"/>
    </location>
</feature>
<evidence type="ECO:0000313" key="5">
    <source>
        <dbReference type="EMBL" id="BBM87802.1"/>
    </source>
</evidence>
<dbReference type="PROSITE" id="PS50110">
    <property type="entry name" value="RESPONSE_REGULATORY"/>
    <property type="match status" value="1"/>
</dbReference>
<evidence type="ECO:0000256" key="1">
    <source>
        <dbReference type="ARBA" id="ARBA00022553"/>
    </source>
</evidence>
<dbReference type="CDD" id="cd17546">
    <property type="entry name" value="REC_hyHK_CKI1_RcsC-like"/>
    <property type="match status" value="1"/>
</dbReference>